<proteinExistence type="predicted"/>
<dbReference type="Proteomes" id="UP000054988">
    <property type="component" value="Unassembled WGS sequence"/>
</dbReference>
<gene>
    <name evidence="1" type="ORF">WG66_5420</name>
</gene>
<reference evidence="1 2" key="1">
    <citation type="submission" date="2015-12" db="EMBL/GenBank/DDBJ databases">
        <title>Draft genome sequence of Moniliophthora roreri, the causal agent of frosty pod rot of cacao.</title>
        <authorList>
            <person name="Aime M.C."/>
            <person name="Diaz-Valderrama J.R."/>
            <person name="Kijpornyongpan T."/>
            <person name="Phillips-Mora W."/>
        </authorList>
    </citation>
    <scope>NUCLEOTIDE SEQUENCE [LARGE SCALE GENOMIC DNA]</scope>
    <source>
        <strain evidence="1 2">MCA 2952</strain>
    </source>
</reference>
<sequence length="120" mass="13610">MSNVWEIRTWAVGQTDTVAASVIDRFLTRLFSVPAAIPIAVLLPHLKRRALTLCDAQAQMKIVTDMVNPMVDLDRIQLEFNSLELLPTITSRYLPRRCGAEGYQRHRLVINGAELLFSPY</sequence>
<comment type="caution">
    <text evidence="1">The sequence shown here is derived from an EMBL/GenBank/DDBJ whole genome shotgun (WGS) entry which is preliminary data.</text>
</comment>
<dbReference type="AlphaFoldDB" id="A0A0W0G0B1"/>
<evidence type="ECO:0000313" key="2">
    <source>
        <dbReference type="Proteomes" id="UP000054988"/>
    </source>
</evidence>
<accession>A0A0W0G0B1</accession>
<name>A0A0W0G0B1_MONRR</name>
<organism evidence="1 2">
    <name type="scientific">Moniliophthora roreri</name>
    <name type="common">Frosty pod rot fungus</name>
    <name type="synonym">Monilia roreri</name>
    <dbReference type="NCBI Taxonomy" id="221103"/>
    <lineage>
        <taxon>Eukaryota</taxon>
        <taxon>Fungi</taxon>
        <taxon>Dikarya</taxon>
        <taxon>Basidiomycota</taxon>
        <taxon>Agaricomycotina</taxon>
        <taxon>Agaricomycetes</taxon>
        <taxon>Agaricomycetidae</taxon>
        <taxon>Agaricales</taxon>
        <taxon>Marasmiineae</taxon>
        <taxon>Marasmiaceae</taxon>
        <taxon>Moniliophthora</taxon>
    </lineage>
</organism>
<evidence type="ECO:0000313" key="1">
    <source>
        <dbReference type="EMBL" id="KTB42001.1"/>
    </source>
</evidence>
<protein>
    <submittedName>
        <fullName evidence="1">Uncharacterized protein</fullName>
    </submittedName>
</protein>
<dbReference type="EMBL" id="LATX01001400">
    <property type="protein sequence ID" value="KTB42001.1"/>
    <property type="molecule type" value="Genomic_DNA"/>
</dbReference>